<feature type="domain" description="HAMP" evidence="16">
    <location>
        <begin position="184"/>
        <end position="237"/>
    </location>
</feature>
<evidence type="ECO:0000256" key="14">
    <source>
        <dbReference type="RuleBase" id="RU364088"/>
    </source>
</evidence>
<dbReference type="InterPro" id="IPR036097">
    <property type="entry name" value="HisK_dim/P_sf"/>
</dbReference>
<dbReference type="SMART" id="SM00304">
    <property type="entry name" value="HAMP"/>
    <property type="match status" value="1"/>
</dbReference>
<dbReference type="AlphaFoldDB" id="A0A859CVE3"/>
<dbReference type="InterPro" id="IPR006290">
    <property type="entry name" value="CztS_silS_copS"/>
</dbReference>
<dbReference type="SUPFAM" id="SSF158472">
    <property type="entry name" value="HAMP domain-like"/>
    <property type="match status" value="1"/>
</dbReference>
<evidence type="ECO:0000256" key="1">
    <source>
        <dbReference type="ARBA" id="ARBA00000085"/>
    </source>
</evidence>
<keyword evidence="10 14" id="KW-0067">ATP-binding</keyword>
<dbReference type="InterPro" id="IPR050428">
    <property type="entry name" value="TCS_sensor_his_kinase"/>
</dbReference>
<accession>A0A859CVE3</accession>
<keyword evidence="11 14" id="KW-1133">Transmembrane helix</keyword>
<evidence type="ECO:0000256" key="6">
    <source>
        <dbReference type="ARBA" id="ARBA00022679"/>
    </source>
</evidence>
<evidence type="ECO:0000256" key="5">
    <source>
        <dbReference type="ARBA" id="ARBA00022553"/>
    </source>
</evidence>
<name>A0A859CVE3_9GAMM</name>
<organism evidence="17 18">
    <name type="scientific">Marinomonas primoryensis</name>
    <dbReference type="NCBI Taxonomy" id="178399"/>
    <lineage>
        <taxon>Bacteria</taxon>
        <taxon>Pseudomonadati</taxon>
        <taxon>Pseudomonadota</taxon>
        <taxon>Gammaproteobacteria</taxon>
        <taxon>Oceanospirillales</taxon>
        <taxon>Oceanospirillaceae</taxon>
        <taxon>Marinomonas</taxon>
    </lineage>
</organism>
<keyword evidence="4 14" id="KW-0997">Cell inner membrane</keyword>
<feature type="transmembrane region" description="Helical" evidence="14">
    <location>
        <begin position="163"/>
        <end position="182"/>
    </location>
</feature>
<evidence type="ECO:0000259" key="15">
    <source>
        <dbReference type="PROSITE" id="PS50109"/>
    </source>
</evidence>
<dbReference type="Pfam" id="PF00512">
    <property type="entry name" value="HisKA"/>
    <property type="match status" value="1"/>
</dbReference>
<dbReference type="Pfam" id="PF02518">
    <property type="entry name" value="HATPase_c"/>
    <property type="match status" value="1"/>
</dbReference>
<dbReference type="NCBIfam" id="TIGR01386">
    <property type="entry name" value="cztS_silS_copS"/>
    <property type="match status" value="1"/>
</dbReference>
<evidence type="ECO:0000256" key="10">
    <source>
        <dbReference type="ARBA" id="ARBA00022840"/>
    </source>
</evidence>
<dbReference type="Gene3D" id="3.30.565.10">
    <property type="entry name" value="Histidine kinase-like ATPase, C-terminal domain"/>
    <property type="match status" value="1"/>
</dbReference>
<comment type="subcellular location">
    <subcellularLocation>
        <location evidence="2 14">Cell inner membrane</location>
    </subcellularLocation>
</comment>
<reference evidence="17 18" key="1">
    <citation type="submission" date="2020-06" db="EMBL/GenBank/DDBJ databases">
        <authorList>
            <person name="Voronona O.L."/>
            <person name="Aksenova E.I."/>
            <person name="Kunda M.S."/>
            <person name="Semenov A.N."/>
            <person name="Ryzhova N."/>
        </authorList>
    </citation>
    <scope>NUCLEOTIDE SEQUENCE [LARGE SCALE GENOMIC DNA]</scope>
    <source>
        <strain evidence="17 18">MPKMM3633</strain>
    </source>
</reference>
<keyword evidence="13 14" id="KW-0472">Membrane</keyword>
<evidence type="ECO:0000256" key="12">
    <source>
        <dbReference type="ARBA" id="ARBA00023012"/>
    </source>
</evidence>
<sequence length="470" mass="52128">MKTTSISSRLSVMFVLCSVLMLSVYGLYLRSSLDDSLTKQMHNELEFRANLIAPWVSSRASPEAWKRLDNKLSNLVEAEGGRVKYWIFDADSTVLLGDNSLSDASQIPSTSGFTRTPSDSELSSDRYLYTTFTSFDGENTALRFVVSIDSTAYVGTLNEFTRTLILISILGISLVALLGFAISRMGMRPVQRLSSQAEKLEAGNYDQRLDTTNLPNELQALAASFNGVLDRQKVAWQQLESFNADVAHELRTPLTNMIGQTQFGLSHKHDIAELEEILGSNLEELERMTSIVNDMLFMSHAQAGERATQISDVSLKKEALKTVEYIEPLLEERALDVEIKGDAIACIDCRLFHRALANLLGNSVRYANPKSTILVSITMDASDVFVSVSNEGEPIDPAHLNRLFERFYRVDSSRGDSRTHHGLGLSIVKAVALMHKGDVFATSRDGVNTFGLTLSINHPNQMENSILTKK</sequence>
<keyword evidence="6 14" id="KW-0808">Transferase</keyword>
<evidence type="ECO:0000256" key="4">
    <source>
        <dbReference type="ARBA" id="ARBA00022519"/>
    </source>
</evidence>
<feature type="domain" description="Histidine kinase" evidence="15">
    <location>
        <begin position="245"/>
        <end position="462"/>
    </location>
</feature>
<dbReference type="RefSeq" id="WP_176335262.1">
    <property type="nucleotide sequence ID" value="NZ_BAAAEF010000002.1"/>
</dbReference>
<evidence type="ECO:0000256" key="2">
    <source>
        <dbReference type="ARBA" id="ARBA00004533"/>
    </source>
</evidence>
<keyword evidence="3 14" id="KW-1003">Cell membrane</keyword>
<evidence type="ECO:0000256" key="3">
    <source>
        <dbReference type="ARBA" id="ARBA00022475"/>
    </source>
</evidence>
<keyword evidence="7 14" id="KW-0812">Transmembrane</keyword>
<dbReference type="InterPro" id="IPR036890">
    <property type="entry name" value="HATPase_C_sf"/>
</dbReference>
<dbReference type="PROSITE" id="PS50109">
    <property type="entry name" value="HIS_KIN"/>
    <property type="match status" value="1"/>
</dbReference>
<dbReference type="Proteomes" id="UP000509371">
    <property type="component" value="Chromosome"/>
</dbReference>
<dbReference type="EMBL" id="CP054301">
    <property type="protein sequence ID" value="QKK80535.1"/>
    <property type="molecule type" value="Genomic_DNA"/>
</dbReference>
<evidence type="ECO:0000256" key="7">
    <source>
        <dbReference type="ARBA" id="ARBA00022692"/>
    </source>
</evidence>
<dbReference type="GO" id="GO:0005524">
    <property type="term" value="F:ATP binding"/>
    <property type="evidence" value="ECO:0007669"/>
    <property type="project" value="UniProtKB-KW"/>
</dbReference>
<gene>
    <name evidence="17" type="ORF">MP3633_1806</name>
</gene>
<dbReference type="InterPro" id="IPR004358">
    <property type="entry name" value="Sig_transdc_His_kin-like_C"/>
</dbReference>
<dbReference type="SUPFAM" id="SSF55874">
    <property type="entry name" value="ATPase domain of HSP90 chaperone/DNA topoisomerase II/histidine kinase"/>
    <property type="match status" value="1"/>
</dbReference>
<dbReference type="InterPro" id="IPR003594">
    <property type="entry name" value="HATPase_dom"/>
</dbReference>
<evidence type="ECO:0000256" key="11">
    <source>
        <dbReference type="ARBA" id="ARBA00022989"/>
    </source>
</evidence>
<dbReference type="FunFam" id="1.10.287.130:FF:000001">
    <property type="entry name" value="Two-component sensor histidine kinase"/>
    <property type="match status" value="1"/>
</dbReference>
<dbReference type="InterPro" id="IPR003661">
    <property type="entry name" value="HisK_dim/P_dom"/>
</dbReference>
<dbReference type="InterPro" id="IPR005467">
    <property type="entry name" value="His_kinase_dom"/>
</dbReference>
<dbReference type="PANTHER" id="PTHR45436:SF9">
    <property type="entry name" value="SENSOR PROTEIN"/>
    <property type="match status" value="1"/>
</dbReference>
<evidence type="ECO:0000259" key="16">
    <source>
        <dbReference type="PROSITE" id="PS50885"/>
    </source>
</evidence>
<dbReference type="SUPFAM" id="SSF47384">
    <property type="entry name" value="Homodimeric domain of signal transducing histidine kinase"/>
    <property type="match status" value="1"/>
</dbReference>
<protein>
    <recommendedName>
        <fullName evidence="14">Sensor protein</fullName>
        <ecNumber evidence="14">2.7.13.3</ecNumber>
    </recommendedName>
</protein>
<dbReference type="InterPro" id="IPR003660">
    <property type="entry name" value="HAMP_dom"/>
</dbReference>
<dbReference type="Gene3D" id="6.10.340.10">
    <property type="match status" value="1"/>
</dbReference>
<dbReference type="CDD" id="cd00075">
    <property type="entry name" value="HATPase"/>
    <property type="match status" value="1"/>
</dbReference>
<dbReference type="KEGG" id="mpri:MP3633_1806"/>
<dbReference type="Pfam" id="PF00672">
    <property type="entry name" value="HAMP"/>
    <property type="match status" value="1"/>
</dbReference>
<proteinExistence type="predicted"/>
<dbReference type="GO" id="GO:0005886">
    <property type="term" value="C:plasma membrane"/>
    <property type="evidence" value="ECO:0007669"/>
    <property type="project" value="UniProtKB-SubCell"/>
</dbReference>
<dbReference type="SMART" id="SM00387">
    <property type="entry name" value="HATPase_c"/>
    <property type="match status" value="1"/>
</dbReference>
<comment type="catalytic activity">
    <reaction evidence="1 14">
        <text>ATP + protein L-histidine = ADP + protein N-phospho-L-histidine.</text>
        <dbReference type="EC" id="2.7.13.3"/>
    </reaction>
</comment>
<keyword evidence="12 14" id="KW-0902">Two-component regulatory system</keyword>
<dbReference type="CDD" id="cd00082">
    <property type="entry name" value="HisKA"/>
    <property type="match status" value="1"/>
</dbReference>
<dbReference type="PANTHER" id="PTHR45436">
    <property type="entry name" value="SENSOR HISTIDINE KINASE YKOH"/>
    <property type="match status" value="1"/>
</dbReference>
<keyword evidence="9 14" id="KW-0418">Kinase</keyword>
<dbReference type="EC" id="2.7.13.3" evidence="14"/>
<keyword evidence="8 14" id="KW-0547">Nucleotide-binding</keyword>
<keyword evidence="5" id="KW-0597">Phosphoprotein</keyword>
<evidence type="ECO:0000256" key="9">
    <source>
        <dbReference type="ARBA" id="ARBA00022777"/>
    </source>
</evidence>
<dbReference type="GO" id="GO:0000155">
    <property type="term" value="F:phosphorelay sensor kinase activity"/>
    <property type="evidence" value="ECO:0007669"/>
    <property type="project" value="InterPro"/>
</dbReference>
<dbReference type="SMART" id="SM00388">
    <property type="entry name" value="HisKA"/>
    <property type="match status" value="1"/>
</dbReference>
<dbReference type="CDD" id="cd06225">
    <property type="entry name" value="HAMP"/>
    <property type="match status" value="1"/>
</dbReference>
<evidence type="ECO:0000313" key="18">
    <source>
        <dbReference type="Proteomes" id="UP000509371"/>
    </source>
</evidence>
<feature type="transmembrane region" description="Helical" evidence="14">
    <location>
        <begin position="12"/>
        <end position="29"/>
    </location>
</feature>
<dbReference type="PRINTS" id="PR00344">
    <property type="entry name" value="BCTRLSENSOR"/>
</dbReference>
<evidence type="ECO:0000313" key="17">
    <source>
        <dbReference type="EMBL" id="QKK80535.1"/>
    </source>
</evidence>
<comment type="function">
    <text evidence="14">Member of a two-component regulatory system.</text>
</comment>
<evidence type="ECO:0000256" key="8">
    <source>
        <dbReference type="ARBA" id="ARBA00022741"/>
    </source>
</evidence>
<evidence type="ECO:0000256" key="13">
    <source>
        <dbReference type="ARBA" id="ARBA00023136"/>
    </source>
</evidence>
<dbReference type="PROSITE" id="PS50885">
    <property type="entry name" value="HAMP"/>
    <property type="match status" value="1"/>
</dbReference>
<dbReference type="Gene3D" id="1.10.287.130">
    <property type="match status" value="1"/>
</dbReference>